<dbReference type="EMBL" id="OMOF01000870">
    <property type="protein sequence ID" value="SPF56165.1"/>
    <property type="molecule type" value="Genomic_DNA"/>
</dbReference>
<sequence length="50" mass="5768">MLISILDSSNGAPHHIIYYNIQYVNYIFHIVFLIKKALSKSVNYPDIDNA</sequence>
<evidence type="ECO:0000313" key="2">
    <source>
        <dbReference type="EMBL" id="SPF56165.1"/>
    </source>
</evidence>
<name>A0A2U3LW61_9FIRM</name>
<accession>A0A2U3LW61</accession>
<reference evidence="3" key="1">
    <citation type="submission" date="2018-02" db="EMBL/GenBank/DDBJ databases">
        <authorList>
            <person name="Hausmann B."/>
        </authorList>
    </citation>
    <scope>NUCLEOTIDE SEQUENCE [LARGE SCALE GENOMIC DNA]</scope>
    <source>
        <strain evidence="3">Peat soil MAG SbF1</strain>
    </source>
</reference>
<proteinExistence type="predicted"/>
<dbReference type="AlphaFoldDB" id="A0A2U3LW61"/>
<gene>
    <name evidence="2" type="ORF">SBF1_8820001</name>
</gene>
<evidence type="ECO:0000256" key="1">
    <source>
        <dbReference type="SAM" id="Phobius"/>
    </source>
</evidence>
<keyword evidence="1" id="KW-0472">Membrane</keyword>
<feature type="transmembrane region" description="Helical" evidence="1">
    <location>
        <begin position="16"/>
        <end position="34"/>
    </location>
</feature>
<organism evidence="2 3">
    <name type="scientific">Candidatus Desulfosporosinus infrequens</name>
    <dbReference type="NCBI Taxonomy" id="2043169"/>
    <lineage>
        <taxon>Bacteria</taxon>
        <taxon>Bacillati</taxon>
        <taxon>Bacillota</taxon>
        <taxon>Clostridia</taxon>
        <taxon>Eubacteriales</taxon>
        <taxon>Desulfitobacteriaceae</taxon>
        <taxon>Desulfosporosinus</taxon>
    </lineage>
</organism>
<keyword evidence="1" id="KW-1133">Transmembrane helix</keyword>
<dbReference type="Proteomes" id="UP000238916">
    <property type="component" value="Unassembled WGS sequence"/>
</dbReference>
<keyword evidence="1" id="KW-0812">Transmembrane</keyword>
<evidence type="ECO:0000313" key="3">
    <source>
        <dbReference type="Proteomes" id="UP000238916"/>
    </source>
</evidence>
<protein>
    <submittedName>
        <fullName evidence="2">Uncharacterized protein</fullName>
    </submittedName>
</protein>